<evidence type="ECO:0000313" key="1">
    <source>
        <dbReference type="EMBL" id="PZQ54165.1"/>
    </source>
</evidence>
<dbReference type="Proteomes" id="UP000249082">
    <property type="component" value="Unassembled WGS sequence"/>
</dbReference>
<evidence type="ECO:0008006" key="3">
    <source>
        <dbReference type="Google" id="ProtNLM"/>
    </source>
</evidence>
<dbReference type="AlphaFoldDB" id="A0A2W5NU31"/>
<comment type="caution">
    <text evidence="1">The sequence shown here is derived from an EMBL/GenBank/DDBJ whole genome shotgun (WGS) entry which is preliminary data.</text>
</comment>
<gene>
    <name evidence="1" type="ORF">DI555_13970</name>
</gene>
<organism evidence="1 2">
    <name type="scientific">Novosphingobium pentaromativorans</name>
    <dbReference type="NCBI Taxonomy" id="205844"/>
    <lineage>
        <taxon>Bacteria</taxon>
        <taxon>Pseudomonadati</taxon>
        <taxon>Pseudomonadota</taxon>
        <taxon>Alphaproteobacteria</taxon>
        <taxon>Sphingomonadales</taxon>
        <taxon>Sphingomonadaceae</taxon>
        <taxon>Novosphingobium</taxon>
    </lineage>
</organism>
<name>A0A2W5NU31_9SPHN</name>
<proteinExistence type="predicted"/>
<reference evidence="1 2" key="1">
    <citation type="submission" date="2017-08" db="EMBL/GenBank/DDBJ databases">
        <title>Infants hospitalized years apart are colonized by the same room-sourced microbial strains.</title>
        <authorList>
            <person name="Brooks B."/>
            <person name="Olm M.R."/>
            <person name="Firek B.A."/>
            <person name="Baker R."/>
            <person name="Thomas B.C."/>
            <person name="Morowitz M.J."/>
            <person name="Banfield J.F."/>
        </authorList>
    </citation>
    <scope>NUCLEOTIDE SEQUENCE [LARGE SCALE GENOMIC DNA]</scope>
    <source>
        <strain evidence="1">S2_005_002_R2_33</strain>
    </source>
</reference>
<sequence>MDFSMPRAQVIALLADAMEVPEQRRSALLGRFQHLQRLALVEGINPGRGKAAEYRPHQILIIAIAFQMLQLGLTPERAVQVIKQDQDRVRLAMGLAVNETGTITPALLWFDPSILTRSQEGSGIDDLAEATFDYGGAGSGVDVFKWLFVEGWVQRMAFVSISGTLWHIVAALEGHFASAERPTLGGKSLLFLEGLKDWFENSTPDSLA</sequence>
<dbReference type="EMBL" id="QFPX01000010">
    <property type="protein sequence ID" value="PZQ54165.1"/>
    <property type="molecule type" value="Genomic_DNA"/>
</dbReference>
<evidence type="ECO:0000313" key="2">
    <source>
        <dbReference type="Proteomes" id="UP000249082"/>
    </source>
</evidence>
<accession>A0A2W5NU31</accession>
<protein>
    <recommendedName>
        <fullName evidence="3">MerR family transcriptional regulator</fullName>
    </recommendedName>
</protein>